<dbReference type="EMBL" id="LK052894">
    <property type="protein sequence ID" value="CDR42296.1"/>
    <property type="molecule type" value="Genomic_DNA"/>
</dbReference>
<organism evidence="3">
    <name type="scientific">Cyberlindnera fabianii</name>
    <name type="common">Yeast</name>
    <name type="synonym">Hansenula fabianii</name>
    <dbReference type="NCBI Taxonomy" id="36022"/>
    <lineage>
        <taxon>Eukaryota</taxon>
        <taxon>Fungi</taxon>
        <taxon>Dikarya</taxon>
        <taxon>Ascomycota</taxon>
        <taxon>Saccharomycotina</taxon>
        <taxon>Saccharomycetes</taxon>
        <taxon>Phaffomycetales</taxon>
        <taxon>Phaffomycetaceae</taxon>
        <taxon>Cyberlindnera</taxon>
    </lineage>
</organism>
<keyword evidence="2" id="KW-0812">Transmembrane</keyword>
<name>A0A061AXK5_CYBFA</name>
<feature type="transmembrane region" description="Helical" evidence="2">
    <location>
        <begin position="82"/>
        <end position="115"/>
    </location>
</feature>
<protein>
    <submittedName>
        <fullName evidence="3">CYFA0S09e00408g1_1</fullName>
    </submittedName>
</protein>
<dbReference type="VEuPathDB" id="FungiDB:BON22_2577"/>
<gene>
    <name evidence="3" type="ORF">CYFA0S_09e00408g</name>
</gene>
<reference evidence="3" key="1">
    <citation type="journal article" date="2014" name="Genome Announc.">
        <title>Genome sequence of the yeast Cyberlindnera fabianii (Hansenula fabianii).</title>
        <authorList>
            <person name="Freel K.C."/>
            <person name="Sarilar V."/>
            <person name="Neuveglise C."/>
            <person name="Devillers H."/>
            <person name="Friedrich A."/>
            <person name="Schacherer J."/>
        </authorList>
    </citation>
    <scope>NUCLEOTIDE SEQUENCE</scope>
    <source>
        <strain evidence="3">YJS4271</strain>
    </source>
</reference>
<sequence length="293" mass="32211">MLRLMVRPVALRATVRASLSTTLPLISSLALRNATPFSSSHRHISTAPPTPSPFRSQPPRFGAPSGPFSNIWATVPDGLKTGLLLIGGCATLMVVGPLFFFLAPPLFLGGFFLVTRRLRRREKDMTQRWELLKNTTLVYNGSELDQVKLQRFVQNRLMEAVELDEGGITKALCIEKSTRLGLTELETIDEDIRVARALAGTGEFQGLTVISFGLVDKTNVTNLKRVATVLVTLKPRAYTTLLQNHNSSEQDCVIEVLPLMPFKKSVVIDTGTAGSDTFSGRTIDIKAKRTSSR</sequence>
<dbReference type="AlphaFoldDB" id="A0A061AXK5"/>
<feature type="region of interest" description="Disordered" evidence="1">
    <location>
        <begin position="39"/>
        <end position="60"/>
    </location>
</feature>
<evidence type="ECO:0000256" key="1">
    <source>
        <dbReference type="SAM" id="MobiDB-lite"/>
    </source>
</evidence>
<keyword evidence="2" id="KW-1133">Transmembrane helix</keyword>
<proteinExistence type="predicted"/>
<evidence type="ECO:0000256" key="2">
    <source>
        <dbReference type="SAM" id="Phobius"/>
    </source>
</evidence>
<evidence type="ECO:0000313" key="3">
    <source>
        <dbReference type="EMBL" id="CDR42296.1"/>
    </source>
</evidence>
<dbReference type="OrthoDB" id="3979781at2759"/>
<keyword evidence="2" id="KW-0472">Membrane</keyword>
<accession>A0A061AXK5</accession>